<name>A0A0E0GQU7_ORYNI</name>
<reference evidence="1" key="2">
    <citation type="submission" date="2018-04" db="EMBL/GenBank/DDBJ databases">
        <title>OnivRS2 (Oryza nivara Reference Sequence Version 2).</title>
        <authorList>
            <person name="Zhang J."/>
            <person name="Kudrna D."/>
            <person name="Lee S."/>
            <person name="Talag J."/>
            <person name="Rajasekar S."/>
            <person name="Welchert J."/>
            <person name="Hsing Y.-I."/>
            <person name="Wing R.A."/>
        </authorList>
    </citation>
    <scope>NUCLEOTIDE SEQUENCE [LARGE SCALE GENOMIC DNA]</scope>
    <source>
        <strain evidence="1">SL10</strain>
    </source>
</reference>
<dbReference type="AlphaFoldDB" id="A0A0E0GQU7"/>
<reference evidence="1" key="1">
    <citation type="submission" date="2015-04" db="UniProtKB">
        <authorList>
            <consortium name="EnsemblPlants"/>
        </authorList>
    </citation>
    <scope>IDENTIFICATION</scope>
    <source>
        <strain evidence="1">SL10</strain>
    </source>
</reference>
<protein>
    <submittedName>
        <fullName evidence="1">Uncharacterized protein</fullName>
    </submittedName>
</protein>
<dbReference type="Proteomes" id="UP000006591">
    <property type="component" value="Chromosome 3"/>
</dbReference>
<evidence type="ECO:0000313" key="1">
    <source>
        <dbReference type="EnsemblPlants" id="ONIVA03G28010.1"/>
    </source>
</evidence>
<keyword evidence="2" id="KW-1185">Reference proteome</keyword>
<dbReference type="EnsemblPlants" id="ONIVA03G28010.1">
    <property type="protein sequence ID" value="ONIVA03G28010.1"/>
    <property type="gene ID" value="ONIVA03G28010"/>
</dbReference>
<dbReference type="HOGENOM" id="CLU_2945818_0_0_1"/>
<evidence type="ECO:0000313" key="2">
    <source>
        <dbReference type="Proteomes" id="UP000006591"/>
    </source>
</evidence>
<organism evidence="1">
    <name type="scientific">Oryza nivara</name>
    <name type="common">Indian wild rice</name>
    <name type="synonym">Oryza sativa f. spontanea</name>
    <dbReference type="NCBI Taxonomy" id="4536"/>
    <lineage>
        <taxon>Eukaryota</taxon>
        <taxon>Viridiplantae</taxon>
        <taxon>Streptophyta</taxon>
        <taxon>Embryophyta</taxon>
        <taxon>Tracheophyta</taxon>
        <taxon>Spermatophyta</taxon>
        <taxon>Magnoliopsida</taxon>
        <taxon>Liliopsida</taxon>
        <taxon>Poales</taxon>
        <taxon>Poaceae</taxon>
        <taxon>BOP clade</taxon>
        <taxon>Oryzoideae</taxon>
        <taxon>Oryzeae</taxon>
        <taxon>Oryzinae</taxon>
        <taxon>Oryza</taxon>
    </lineage>
</organism>
<sequence length="60" mass="6616">MAWMIAGGWHGRCGEIGVTANGREVKVQWMGDDGSSSVMAFLEVSSRRSLVPQHHRLFSV</sequence>
<dbReference type="OMA" id="MIAGGWH"/>
<accession>A0A0E0GQU7</accession>
<proteinExistence type="predicted"/>
<dbReference type="Gramene" id="ONIVA03G28010.1">
    <property type="protein sequence ID" value="ONIVA03G28010.1"/>
    <property type="gene ID" value="ONIVA03G28010"/>
</dbReference>